<dbReference type="EC" id="2.7.4.6" evidence="3"/>
<dbReference type="Gene3D" id="3.30.70.141">
    <property type="entry name" value="Nucleoside diphosphate kinase-like domain"/>
    <property type="match status" value="1"/>
</dbReference>
<feature type="binding site" evidence="13">
    <location>
        <position position="112"/>
    </location>
    <ligand>
        <name>ATP</name>
        <dbReference type="ChEBI" id="CHEBI:30616"/>
    </ligand>
</feature>
<dbReference type="PRINTS" id="PR01243">
    <property type="entry name" value="NUCDPKINASE"/>
</dbReference>
<organism evidence="16">
    <name type="scientific">Paraprevotella clara</name>
    <dbReference type="NCBI Taxonomy" id="454154"/>
    <lineage>
        <taxon>Bacteria</taxon>
        <taxon>Pseudomonadati</taxon>
        <taxon>Bacteroidota</taxon>
        <taxon>Bacteroidia</taxon>
        <taxon>Bacteroidales</taxon>
        <taxon>Prevotellaceae</taxon>
        <taxon>Paraprevotella</taxon>
    </lineage>
</organism>
<feature type="binding site" evidence="13">
    <location>
        <position position="102"/>
    </location>
    <ligand>
        <name>ATP</name>
        <dbReference type="ChEBI" id="CHEBI:30616"/>
    </ligand>
</feature>
<sequence length="153" mass="17313">MEKTLVLLKPCTLQRGLVGEVINRFEKRGLRLAGMKMMQLTDAILDEHYAHLREKSFFRILKDSMMSTPVIACCFEGIEAVNVVRAMAGATNGRNALPGTIRGDYCMSNQQNIVHTSDSLENAKIELARFFKPEEIFEYESSNLGYLYALDEL</sequence>
<dbReference type="InterPro" id="IPR001564">
    <property type="entry name" value="Nucleoside_diP_kinase"/>
</dbReference>
<gene>
    <name evidence="16" type="primary">ndk</name>
    <name evidence="16" type="ORF">PCLFYP37_00927</name>
</gene>
<dbReference type="GO" id="GO:0005524">
    <property type="term" value="F:ATP binding"/>
    <property type="evidence" value="ECO:0007669"/>
    <property type="project" value="UniProtKB-KW"/>
</dbReference>
<dbReference type="SUPFAM" id="SSF54919">
    <property type="entry name" value="Nucleoside diphosphate kinase, NDK"/>
    <property type="match status" value="1"/>
</dbReference>
<accession>A0A6N2YW58</accession>
<evidence type="ECO:0000256" key="9">
    <source>
        <dbReference type="ARBA" id="ARBA00022777"/>
    </source>
</evidence>
<keyword evidence="9 16" id="KW-0418">Kinase</keyword>
<feature type="domain" description="Nucleoside diphosphate kinase-like" evidence="15">
    <location>
        <begin position="1"/>
        <end position="138"/>
    </location>
</feature>
<dbReference type="SMART" id="SM00562">
    <property type="entry name" value="NDK"/>
    <property type="match status" value="1"/>
</dbReference>
<feature type="binding site" evidence="13">
    <location>
        <position position="85"/>
    </location>
    <ligand>
        <name>ATP</name>
        <dbReference type="ChEBI" id="CHEBI:30616"/>
    </ligand>
</feature>
<evidence type="ECO:0000256" key="7">
    <source>
        <dbReference type="ARBA" id="ARBA00022723"/>
    </source>
</evidence>
<dbReference type="CDD" id="cd04413">
    <property type="entry name" value="NDPk_I"/>
    <property type="match status" value="1"/>
</dbReference>
<comment type="similarity">
    <text evidence="2 13 14">Belongs to the NDK family.</text>
</comment>
<dbReference type="GO" id="GO:0006241">
    <property type="term" value="P:CTP biosynthetic process"/>
    <property type="evidence" value="ECO:0007669"/>
    <property type="project" value="InterPro"/>
</dbReference>
<evidence type="ECO:0000256" key="6">
    <source>
        <dbReference type="ARBA" id="ARBA00022679"/>
    </source>
</evidence>
<proteinExistence type="inferred from homology"/>
<keyword evidence="5" id="KW-0597">Phosphoprotein</keyword>
<keyword evidence="12" id="KW-0546">Nucleotide metabolism</keyword>
<protein>
    <recommendedName>
        <fullName evidence="4">Nucleoside diphosphate kinase</fullName>
        <ecNumber evidence="3">2.7.4.6</ecNumber>
    </recommendedName>
</protein>
<dbReference type="EMBL" id="CACRUT010000005">
    <property type="protein sequence ID" value="VYT71081.1"/>
    <property type="molecule type" value="Genomic_DNA"/>
</dbReference>
<evidence type="ECO:0000256" key="4">
    <source>
        <dbReference type="ARBA" id="ARBA00017632"/>
    </source>
</evidence>
<dbReference type="GO" id="GO:0006183">
    <property type="term" value="P:GTP biosynthetic process"/>
    <property type="evidence" value="ECO:0007669"/>
    <property type="project" value="InterPro"/>
</dbReference>
<evidence type="ECO:0000259" key="15">
    <source>
        <dbReference type="SMART" id="SM00562"/>
    </source>
</evidence>
<reference evidence="16" key="1">
    <citation type="submission" date="2019-11" db="EMBL/GenBank/DDBJ databases">
        <authorList>
            <person name="Feng L."/>
        </authorList>
    </citation>
    <scope>NUCLEOTIDE SEQUENCE</scope>
    <source>
        <strain evidence="16">PclaraLFYP37</strain>
    </source>
</reference>
<dbReference type="GO" id="GO:0004550">
    <property type="term" value="F:nucleoside diphosphate kinase activity"/>
    <property type="evidence" value="ECO:0007669"/>
    <property type="project" value="UniProtKB-EC"/>
</dbReference>
<evidence type="ECO:0000256" key="8">
    <source>
        <dbReference type="ARBA" id="ARBA00022741"/>
    </source>
</evidence>
<dbReference type="InterPro" id="IPR034907">
    <property type="entry name" value="NDK-like_dom"/>
</dbReference>
<evidence type="ECO:0000256" key="14">
    <source>
        <dbReference type="RuleBase" id="RU004011"/>
    </source>
</evidence>
<dbReference type="RefSeq" id="WP_008617663.1">
    <property type="nucleotide sequence ID" value="NZ_AP025941.1"/>
</dbReference>
<keyword evidence="8" id="KW-0547">Nucleotide-binding</keyword>
<feature type="active site" description="Pros-phosphohistidine intermediate" evidence="13">
    <location>
        <position position="115"/>
    </location>
</feature>
<evidence type="ECO:0000256" key="5">
    <source>
        <dbReference type="ARBA" id="ARBA00022553"/>
    </source>
</evidence>
<evidence type="ECO:0000313" key="16">
    <source>
        <dbReference type="EMBL" id="VYT71081.1"/>
    </source>
</evidence>
<evidence type="ECO:0000256" key="10">
    <source>
        <dbReference type="ARBA" id="ARBA00022840"/>
    </source>
</evidence>
<keyword evidence="7" id="KW-0479">Metal-binding</keyword>
<feature type="binding site" evidence="13">
    <location>
        <position position="91"/>
    </location>
    <ligand>
        <name>ATP</name>
        <dbReference type="ChEBI" id="CHEBI:30616"/>
    </ligand>
</feature>
<evidence type="ECO:0000256" key="1">
    <source>
        <dbReference type="ARBA" id="ARBA00001946"/>
    </source>
</evidence>
<dbReference type="FunFam" id="3.30.70.141:FF:000003">
    <property type="entry name" value="Nucleoside diphosphate kinase"/>
    <property type="match status" value="1"/>
</dbReference>
<feature type="binding site" evidence="13">
    <location>
        <position position="9"/>
    </location>
    <ligand>
        <name>ATP</name>
        <dbReference type="ChEBI" id="CHEBI:30616"/>
    </ligand>
</feature>
<comment type="cofactor">
    <cofactor evidence="1">
        <name>Mg(2+)</name>
        <dbReference type="ChEBI" id="CHEBI:18420"/>
    </cofactor>
</comment>
<dbReference type="NCBIfam" id="NF001908">
    <property type="entry name" value="PRK00668.1"/>
    <property type="match status" value="1"/>
</dbReference>
<dbReference type="PANTHER" id="PTHR11349">
    <property type="entry name" value="NUCLEOSIDE DIPHOSPHATE KINASE"/>
    <property type="match status" value="1"/>
</dbReference>
<feature type="binding site" evidence="13">
    <location>
        <position position="57"/>
    </location>
    <ligand>
        <name>ATP</name>
        <dbReference type="ChEBI" id="CHEBI:30616"/>
    </ligand>
</feature>
<evidence type="ECO:0000256" key="3">
    <source>
        <dbReference type="ARBA" id="ARBA00012966"/>
    </source>
</evidence>
<dbReference type="PROSITE" id="PS51374">
    <property type="entry name" value="NDPK_LIKE"/>
    <property type="match status" value="1"/>
</dbReference>
<keyword evidence="11" id="KW-0460">Magnesium</keyword>
<evidence type="ECO:0000256" key="12">
    <source>
        <dbReference type="ARBA" id="ARBA00023080"/>
    </source>
</evidence>
<dbReference type="GO" id="GO:0046872">
    <property type="term" value="F:metal ion binding"/>
    <property type="evidence" value="ECO:0007669"/>
    <property type="project" value="UniProtKB-KW"/>
</dbReference>
<dbReference type="AlphaFoldDB" id="A0A6N2YW58"/>
<evidence type="ECO:0000256" key="11">
    <source>
        <dbReference type="ARBA" id="ARBA00022842"/>
    </source>
</evidence>
<keyword evidence="10" id="KW-0067">ATP-binding</keyword>
<evidence type="ECO:0000256" key="13">
    <source>
        <dbReference type="PROSITE-ProRule" id="PRU00706"/>
    </source>
</evidence>
<dbReference type="GeneID" id="93556341"/>
<dbReference type="Pfam" id="PF00334">
    <property type="entry name" value="NDK"/>
    <property type="match status" value="1"/>
</dbReference>
<dbReference type="GO" id="GO:0006228">
    <property type="term" value="P:UTP biosynthetic process"/>
    <property type="evidence" value="ECO:0007669"/>
    <property type="project" value="InterPro"/>
</dbReference>
<evidence type="ECO:0000256" key="2">
    <source>
        <dbReference type="ARBA" id="ARBA00008142"/>
    </source>
</evidence>
<keyword evidence="6 16" id="KW-0808">Transferase</keyword>
<name>A0A6N2YW58_9BACT</name>
<dbReference type="InterPro" id="IPR036850">
    <property type="entry name" value="NDK-like_dom_sf"/>
</dbReference>